<reference evidence="6 7" key="1">
    <citation type="submission" date="2019-09" db="EMBL/GenBank/DDBJ databases">
        <authorList>
            <consortium name="DOE Joint Genome Institute"/>
            <person name="Mondo S.J."/>
            <person name="Navarro-Mendoza M.I."/>
            <person name="Perez-Arques C."/>
            <person name="Panchal S."/>
            <person name="Nicolas F.E."/>
            <person name="Ganguly P."/>
            <person name="Pangilinan J."/>
            <person name="Grigoriev I."/>
            <person name="Heitman J."/>
            <person name="Sanya K."/>
            <person name="Garre V."/>
        </authorList>
    </citation>
    <scope>NUCLEOTIDE SEQUENCE [LARGE SCALE GENOMIC DNA]</scope>
    <source>
        <strain evidence="6 7">MU402</strain>
    </source>
</reference>
<dbReference type="PANTHER" id="PTHR11516:SF60">
    <property type="entry name" value="PYRUVATE DEHYDROGENASE E1 COMPONENT SUBUNIT ALPHA"/>
    <property type="match status" value="1"/>
</dbReference>
<dbReference type="GO" id="GO:0006086">
    <property type="term" value="P:pyruvate decarboxylation to acetyl-CoA"/>
    <property type="evidence" value="ECO:0007669"/>
    <property type="project" value="TreeGrafter"/>
</dbReference>
<evidence type="ECO:0000313" key="6">
    <source>
        <dbReference type="EMBL" id="KAF1805763.1"/>
    </source>
</evidence>
<feature type="region of interest" description="Disordered" evidence="4">
    <location>
        <begin position="34"/>
        <end position="68"/>
    </location>
</feature>
<dbReference type="EMBL" id="JAAECE010000002">
    <property type="protein sequence ID" value="KAF1805763.1"/>
    <property type="molecule type" value="Genomic_DNA"/>
</dbReference>
<dbReference type="InterPro" id="IPR001017">
    <property type="entry name" value="DH_E1"/>
</dbReference>
<dbReference type="GO" id="GO:0004739">
    <property type="term" value="F:pyruvate dehydrogenase (acetyl-transferring) activity"/>
    <property type="evidence" value="ECO:0007669"/>
    <property type="project" value="TreeGrafter"/>
</dbReference>
<proteinExistence type="predicted"/>
<evidence type="ECO:0000256" key="4">
    <source>
        <dbReference type="SAM" id="MobiDB-lite"/>
    </source>
</evidence>
<name>A0A8H4BP33_MUCCL</name>
<organism evidence="6 7">
    <name type="scientific">Mucor circinelloides f. lusitanicus</name>
    <name type="common">Mucor racemosus var. lusitanicus</name>
    <dbReference type="NCBI Taxonomy" id="29924"/>
    <lineage>
        <taxon>Eukaryota</taxon>
        <taxon>Fungi</taxon>
        <taxon>Fungi incertae sedis</taxon>
        <taxon>Mucoromycota</taxon>
        <taxon>Mucoromycotina</taxon>
        <taxon>Mucoromycetes</taxon>
        <taxon>Mucorales</taxon>
        <taxon>Mucorineae</taxon>
        <taxon>Mucoraceae</taxon>
        <taxon>Mucor</taxon>
    </lineage>
</organism>
<protein>
    <recommendedName>
        <fullName evidence="5">Dehydrogenase E1 component domain-containing protein</fullName>
    </recommendedName>
</protein>
<dbReference type="AlphaFoldDB" id="A0A8H4BP33"/>
<dbReference type="InterPro" id="IPR050642">
    <property type="entry name" value="PDH_E1_Alpha_Subunit"/>
</dbReference>
<keyword evidence="3" id="KW-0786">Thiamine pyrophosphate</keyword>
<evidence type="ECO:0000256" key="2">
    <source>
        <dbReference type="ARBA" id="ARBA00023002"/>
    </source>
</evidence>
<comment type="caution">
    <text evidence="6">The sequence shown here is derived from an EMBL/GenBank/DDBJ whole genome shotgun (WGS) entry which is preliminary data.</text>
</comment>
<feature type="region of interest" description="Disordered" evidence="4">
    <location>
        <begin position="93"/>
        <end position="137"/>
    </location>
</feature>
<dbReference type="Gene3D" id="3.40.50.970">
    <property type="match status" value="1"/>
</dbReference>
<evidence type="ECO:0000259" key="5">
    <source>
        <dbReference type="Pfam" id="PF00676"/>
    </source>
</evidence>
<dbReference type="Proteomes" id="UP000469890">
    <property type="component" value="Unassembled WGS sequence"/>
</dbReference>
<evidence type="ECO:0000313" key="7">
    <source>
        <dbReference type="Proteomes" id="UP000469890"/>
    </source>
</evidence>
<feature type="compositionally biased region" description="Polar residues" evidence="4">
    <location>
        <begin position="41"/>
        <end position="62"/>
    </location>
</feature>
<dbReference type="InterPro" id="IPR029061">
    <property type="entry name" value="THDP-binding"/>
</dbReference>
<dbReference type="SUPFAM" id="SSF52518">
    <property type="entry name" value="Thiamin diphosphate-binding fold (THDP-binding)"/>
    <property type="match status" value="1"/>
</dbReference>
<dbReference type="PANTHER" id="PTHR11516">
    <property type="entry name" value="PYRUVATE DEHYDROGENASE E1 COMPONENT, ALPHA SUBUNIT BACTERIAL AND ORGANELLAR"/>
    <property type="match status" value="1"/>
</dbReference>
<keyword evidence="2" id="KW-0560">Oxidoreductase</keyword>
<gene>
    <name evidence="6" type="ORF">FB192DRAFT_1444524</name>
</gene>
<evidence type="ECO:0000256" key="3">
    <source>
        <dbReference type="ARBA" id="ARBA00023052"/>
    </source>
</evidence>
<feature type="domain" description="Dehydrogenase E1 component" evidence="5">
    <location>
        <begin position="28"/>
        <end position="106"/>
    </location>
</feature>
<accession>A0A8H4BP33</accession>
<comment type="cofactor">
    <cofactor evidence="1">
        <name>thiamine diphosphate</name>
        <dbReference type="ChEBI" id="CHEBI:58937"/>
    </cofactor>
</comment>
<evidence type="ECO:0000256" key="1">
    <source>
        <dbReference type="ARBA" id="ARBA00001964"/>
    </source>
</evidence>
<dbReference type="Pfam" id="PF00676">
    <property type="entry name" value="E1_dh"/>
    <property type="match status" value="1"/>
</dbReference>
<sequence length="137" mass="15109">MGTAAEQSSASAEYYKLGDYIPGIHVNEVANYRKGDHRMSNPGTTYRTHGEIQNVSPTSDPSLSHPKRVIVDPGVAAEADLMEIDKETVKTVDDAQKEVEQSPEPSLDEFRTGADLPGAEPKYIRGRQPTIAHHHYH</sequence>